<reference evidence="8" key="2">
    <citation type="submission" date="2021-08" db="EMBL/GenBank/DDBJ databases">
        <authorList>
            <person name="Dalcin Martins P."/>
        </authorList>
    </citation>
    <scope>NUCLEOTIDE SEQUENCE</scope>
    <source>
        <strain evidence="8">MAG_39</strain>
    </source>
</reference>
<keyword evidence="2" id="KW-0489">Methyltransferase</keyword>
<evidence type="ECO:0000256" key="4">
    <source>
        <dbReference type="ARBA" id="ARBA00022679"/>
    </source>
</evidence>
<keyword evidence="5" id="KW-0479">Metal-binding</keyword>
<reference evidence="8" key="1">
    <citation type="journal article" date="2021" name="bioRxiv">
        <title>Unraveling nitrogen, sulfur and carbon metabolic pathways and microbial community transcriptional responses to substrate deprivation and toxicity stresses in a bioreactor mimicking anoxic brackish coastal sediment conditions.</title>
        <authorList>
            <person name="Martins P.D."/>
            <person name="Echeveste M.J."/>
            <person name="Arshad A."/>
            <person name="Kurth J."/>
            <person name="Ouboter H."/>
            <person name="Jetten M.S.M."/>
            <person name="Welte C.U."/>
        </authorList>
    </citation>
    <scope>NUCLEOTIDE SEQUENCE</scope>
    <source>
        <strain evidence="8">MAG_39</strain>
    </source>
</reference>
<evidence type="ECO:0000256" key="3">
    <source>
        <dbReference type="ARBA" id="ARBA00022628"/>
    </source>
</evidence>
<evidence type="ECO:0000256" key="1">
    <source>
        <dbReference type="ARBA" id="ARBA00010398"/>
    </source>
</evidence>
<evidence type="ECO:0000313" key="9">
    <source>
        <dbReference type="Proteomes" id="UP000705867"/>
    </source>
</evidence>
<dbReference type="PANTHER" id="PTHR45833:SF1">
    <property type="entry name" value="METHIONINE SYNTHASE"/>
    <property type="match status" value="1"/>
</dbReference>
<dbReference type="PROSITE" id="PS50972">
    <property type="entry name" value="PTERIN_BINDING"/>
    <property type="match status" value="1"/>
</dbReference>
<dbReference type="GO" id="GO:0046653">
    <property type="term" value="P:tetrahydrofolate metabolic process"/>
    <property type="evidence" value="ECO:0007669"/>
    <property type="project" value="TreeGrafter"/>
</dbReference>
<comment type="caution">
    <text evidence="8">The sequence shown here is derived from an EMBL/GenBank/DDBJ whole genome shotgun (WGS) entry which is preliminary data.</text>
</comment>
<keyword evidence="4 8" id="KW-0808">Transferase</keyword>
<protein>
    <submittedName>
        <fullName evidence="8">Dihydropteroate synthase</fullName>
        <ecNumber evidence="8">2.5.1.15</ecNumber>
    </submittedName>
</protein>
<dbReference type="Gene3D" id="3.20.20.20">
    <property type="entry name" value="Dihydropteroate synthase-like"/>
    <property type="match status" value="1"/>
</dbReference>
<dbReference type="InterPro" id="IPR050554">
    <property type="entry name" value="Met_Synthase/Corrinoid"/>
</dbReference>
<evidence type="ECO:0000256" key="6">
    <source>
        <dbReference type="ARBA" id="ARBA00023285"/>
    </source>
</evidence>
<dbReference type="InterPro" id="IPR011005">
    <property type="entry name" value="Dihydropteroate_synth-like_sf"/>
</dbReference>
<name>A0A953M141_9BACT</name>
<organism evidence="8 9">
    <name type="scientific">Candidatus Nitrobium versatile</name>
    <dbReference type="NCBI Taxonomy" id="2884831"/>
    <lineage>
        <taxon>Bacteria</taxon>
        <taxon>Pseudomonadati</taxon>
        <taxon>Nitrospirota</taxon>
        <taxon>Nitrospiria</taxon>
        <taxon>Nitrospirales</taxon>
        <taxon>Nitrospiraceae</taxon>
        <taxon>Candidatus Nitrobium</taxon>
    </lineage>
</organism>
<dbReference type="GO" id="GO:0031419">
    <property type="term" value="F:cobalamin binding"/>
    <property type="evidence" value="ECO:0007669"/>
    <property type="project" value="UniProtKB-KW"/>
</dbReference>
<keyword evidence="3" id="KW-0846">Cobalamin</keyword>
<dbReference type="GO" id="GO:0050667">
    <property type="term" value="P:homocysteine metabolic process"/>
    <property type="evidence" value="ECO:0007669"/>
    <property type="project" value="TreeGrafter"/>
</dbReference>
<dbReference type="GO" id="GO:0046872">
    <property type="term" value="F:metal ion binding"/>
    <property type="evidence" value="ECO:0007669"/>
    <property type="project" value="UniProtKB-KW"/>
</dbReference>
<dbReference type="AlphaFoldDB" id="A0A953M141"/>
<feature type="domain" description="Pterin-binding" evidence="7">
    <location>
        <begin position="1"/>
        <end position="264"/>
    </location>
</feature>
<keyword evidence="6" id="KW-0170">Cobalt</keyword>
<sequence length="268" mass="29936">MEVIAERINTSIKYIEKAYEEKNARVIQEEATKQVEAGADIIDVNAGLKLENNVQRLEWAVDIVQEVTDIPLAVDSIHPKAIEAGLRRCREVKSCIANSITLQKHRINGILPFVKEMGCKVVGVTIDEEGGMPDHAEGRLEIAKRLAETVDRYGIDLSLLYIDFMCLPVSAPNWYRQSLTSLESLRLIKKELPQVKTMVNVSASTWNLPKRSLATRTLQAMLMASDLDAVLLNPLDRELMATIVAAQTMLGRDRDCAAYLAAYKEGRL</sequence>
<dbReference type="InterPro" id="IPR000489">
    <property type="entry name" value="Pterin-binding_dom"/>
</dbReference>
<dbReference type="GO" id="GO:0032259">
    <property type="term" value="P:methylation"/>
    <property type="evidence" value="ECO:0007669"/>
    <property type="project" value="UniProtKB-KW"/>
</dbReference>
<comment type="similarity">
    <text evidence="1">Belongs to the vitamin-B12 dependent methionine synthase family.</text>
</comment>
<dbReference type="EC" id="2.5.1.15" evidence="8"/>
<evidence type="ECO:0000259" key="7">
    <source>
        <dbReference type="PROSITE" id="PS50972"/>
    </source>
</evidence>
<accession>A0A953M141</accession>
<gene>
    <name evidence="8" type="ORF">K8I29_02215</name>
</gene>
<dbReference type="PANTHER" id="PTHR45833">
    <property type="entry name" value="METHIONINE SYNTHASE"/>
    <property type="match status" value="1"/>
</dbReference>
<dbReference type="GO" id="GO:0004156">
    <property type="term" value="F:dihydropteroate synthase activity"/>
    <property type="evidence" value="ECO:0007669"/>
    <property type="project" value="UniProtKB-EC"/>
</dbReference>
<evidence type="ECO:0000256" key="5">
    <source>
        <dbReference type="ARBA" id="ARBA00022723"/>
    </source>
</evidence>
<evidence type="ECO:0000256" key="2">
    <source>
        <dbReference type="ARBA" id="ARBA00022603"/>
    </source>
</evidence>
<dbReference type="EMBL" id="JAIOIV010000017">
    <property type="protein sequence ID" value="MBZ0155013.1"/>
    <property type="molecule type" value="Genomic_DNA"/>
</dbReference>
<proteinExistence type="inferred from homology"/>
<dbReference type="SUPFAM" id="SSF51717">
    <property type="entry name" value="Dihydropteroate synthetase-like"/>
    <property type="match status" value="1"/>
</dbReference>
<dbReference type="Proteomes" id="UP000705867">
    <property type="component" value="Unassembled WGS sequence"/>
</dbReference>
<evidence type="ECO:0000313" key="8">
    <source>
        <dbReference type="EMBL" id="MBZ0155013.1"/>
    </source>
</evidence>
<dbReference type="GO" id="GO:0008705">
    <property type="term" value="F:methionine synthase activity"/>
    <property type="evidence" value="ECO:0007669"/>
    <property type="project" value="TreeGrafter"/>
</dbReference>
<dbReference type="Pfam" id="PF00809">
    <property type="entry name" value="Pterin_bind"/>
    <property type="match status" value="1"/>
</dbReference>
<dbReference type="GO" id="GO:0005829">
    <property type="term" value="C:cytosol"/>
    <property type="evidence" value="ECO:0007669"/>
    <property type="project" value="TreeGrafter"/>
</dbReference>